<feature type="domain" description="Glycosyl transferase family 1" evidence="2">
    <location>
        <begin position="173"/>
        <end position="299"/>
    </location>
</feature>
<dbReference type="SUPFAM" id="SSF53756">
    <property type="entry name" value="UDP-Glycosyltransferase/glycogen phosphorylase"/>
    <property type="match status" value="1"/>
</dbReference>
<evidence type="ECO:0000259" key="3">
    <source>
        <dbReference type="Pfam" id="PF13439"/>
    </source>
</evidence>
<dbReference type="PATRIC" id="fig|1150600.3.peg.3963"/>
<dbReference type="Gene3D" id="3.40.50.2000">
    <property type="entry name" value="Glycogen Phosphorylase B"/>
    <property type="match status" value="2"/>
</dbReference>
<proteinExistence type="predicted"/>
<dbReference type="PANTHER" id="PTHR46401:SF2">
    <property type="entry name" value="GLYCOSYLTRANSFERASE WBBK-RELATED"/>
    <property type="match status" value="1"/>
</dbReference>
<protein>
    <submittedName>
        <fullName evidence="4">Mannosyl transferase</fullName>
    </submittedName>
</protein>
<dbReference type="eggNOG" id="COG0438">
    <property type="taxonomic scope" value="Bacteria"/>
</dbReference>
<dbReference type="AlphaFoldDB" id="R9GMF4"/>
<evidence type="ECO:0000313" key="5">
    <source>
        <dbReference type="Proteomes" id="UP000014174"/>
    </source>
</evidence>
<dbReference type="Proteomes" id="UP000014174">
    <property type="component" value="Unassembled WGS sequence"/>
</dbReference>
<organism evidence="4 5">
    <name type="scientific">Arcticibacter svalbardensis MN12-7</name>
    <dbReference type="NCBI Taxonomy" id="1150600"/>
    <lineage>
        <taxon>Bacteria</taxon>
        <taxon>Pseudomonadati</taxon>
        <taxon>Bacteroidota</taxon>
        <taxon>Sphingobacteriia</taxon>
        <taxon>Sphingobacteriales</taxon>
        <taxon>Sphingobacteriaceae</taxon>
        <taxon>Arcticibacter</taxon>
    </lineage>
</organism>
<dbReference type="GO" id="GO:0016757">
    <property type="term" value="F:glycosyltransferase activity"/>
    <property type="evidence" value="ECO:0007669"/>
    <property type="project" value="UniProtKB-ARBA"/>
</dbReference>
<accession>R9GMF4</accession>
<dbReference type="STRING" id="1150600.ADIARSV_4001"/>
<dbReference type="Pfam" id="PF00534">
    <property type="entry name" value="Glycos_transf_1"/>
    <property type="match status" value="1"/>
</dbReference>
<comment type="caution">
    <text evidence="4">The sequence shown here is derived from an EMBL/GenBank/DDBJ whole genome shotgun (WGS) entry which is preliminary data.</text>
</comment>
<name>R9GMF4_9SPHI</name>
<sequence>MADGMEERGHQVQVWAPKSSFFNLPLKGSMKKWMGYIDQYIVFPAQVNKWLKGCSADTLFVFTDQAQGPWVPLVANRHHVVHCHDFLAQASASGKIAEIKISWTGRQYQNLIRKGLNKGKHFISGSKKTQEELLKFLPEYPLSSDVVYNGIVKTFAPFDLFEARVILGKKVSLDLMPGYLLHVGNNQWYKNRSGVIEIYNAWRTKSKAKLPLLLVGEGLSPQLAKTLEQSPFKNDIHIICKLGDEDVRLAYAGATVFIFPSLAEGFGWPIAEAMASGCLVITTDEAPMSEVAGDAGFLIPLRPDHSPAIQEWAVEAAKVVSKVIDLSDEERQIAVKAAINNAKRFDHDLAMNSIEVIYQNIANGHTISV</sequence>
<evidence type="ECO:0000259" key="2">
    <source>
        <dbReference type="Pfam" id="PF00534"/>
    </source>
</evidence>
<feature type="domain" description="Glycosyltransferase subfamily 4-like N-terminal" evidence="3">
    <location>
        <begin position="1"/>
        <end position="151"/>
    </location>
</feature>
<evidence type="ECO:0000313" key="4">
    <source>
        <dbReference type="EMBL" id="EOR92913.1"/>
    </source>
</evidence>
<reference evidence="4 5" key="1">
    <citation type="journal article" date="2013" name="Genome Announc.">
        <title>Draft Genome Sequence of Arcticibacter svalbardensis Strain MN12-7T, a Member of the Family Sphingobacteriaceae Isolated from an Arctic Soil Sample.</title>
        <authorList>
            <person name="Shivaji S."/>
            <person name="Ara S."/>
            <person name="Prasad S."/>
            <person name="Manasa B.P."/>
            <person name="Begum Z."/>
            <person name="Singh A."/>
            <person name="Kumar Pinnaka A."/>
        </authorList>
    </citation>
    <scope>NUCLEOTIDE SEQUENCE [LARGE SCALE GENOMIC DNA]</scope>
    <source>
        <strain evidence="4 5">MN12-7</strain>
    </source>
</reference>
<dbReference type="GO" id="GO:0009103">
    <property type="term" value="P:lipopolysaccharide biosynthetic process"/>
    <property type="evidence" value="ECO:0007669"/>
    <property type="project" value="TreeGrafter"/>
</dbReference>
<dbReference type="InterPro" id="IPR001296">
    <property type="entry name" value="Glyco_trans_1"/>
</dbReference>
<keyword evidence="1 4" id="KW-0808">Transferase</keyword>
<evidence type="ECO:0000256" key="1">
    <source>
        <dbReference type="ARBA" id="ARBA00022679"/>
    </source>
</evidence>
<dbReference type="EMBL" id="AQPN01000141">
    <property type="protein sequence ID" value="EOR92913.1"/>
    <property type="molecule type" value="Genomic_DNA"/>
</dbReference>
<dbReference type="PANTHER" id="PTHR46401">
    <property type="entry name" value="GLYCOSYLTRANSFERASE WBBK-RELATED"/>
    <property type="match status" value="1"/>
</dbReference>
<gene>
    <name evidence="4" type="ORF">ADIARSV_4001</name>
</gene>
<dbReference type="Pfam" id="PF13439">
    <property type="entry name" value="Glyco_transf_4"/>
    <property type="match status" value="1"/>
</dbReference>
<keyword evidence="5" id="KW-1185">Reference proteome</keyword>
<dbReference type="InterPro" id="IPR028098">
    <property type="entry name" value="Glyco_trans_4-like_N"/>
</dbReference>